<accession>A0A517LN96</accession>
<evidence type="ECO:0000313" key="1">
    <source>
        <dbReference type="EMBL" id="QDS77110.1"/>
    </source>
</evidence>
<protein>
    <submittedName>
        <fullName evidence="1">Uncharacterized protein</fullName>
    </submittedName>
</protein>
<keyword evidence="2" id="KW-1185">Reference proteome</keyword>
<name>A0A517LN96_9PEZI</name>
<dbReference type="AlphaFoldDB" id="A0A517LN96"/>
<reference evidence="1 2" key="1">
    <citation type="submission" date="2019-07" db="EMBL/GenBank/DDBJ databases">
        <title>Finished genome of Venturia effusa.</title>
        <authorList>
            <person name="Young C.A."/>
            <person name="Cox M.P."/>
            <person name="Ganley A.R.D."/>
            <person name="David W.J."/>
        </authorList>
    </citation>
    <scope>NUCLEOTIDE SEQUENCE [LARGE SCALE GENOMIC DNA]</scope>
    <source>
        <strain evidence="2">albino</strain>
    </source>
</reference>
<sequence length="129" mass="15338">MDPEGRICELDINNRNAVMIYMTPEVRAMHLREQMEHNKKGLDQMLWNQPMLYELSQKEPTLRITRKKIGGTTLEIFLRDCFNEAEQQEYKDKPSMGFSLAAFRLGFMQAQRHKYLYILSREAHREKVA</sequence>
<evidence type="ECO:0000313" key="2">
    <source>
        <dbReference type="Proteomes" id="UP000316270"/>
    </source>
</evidence>
<dbReference type="Proteomes" id="UP000316270">
    <property type="component" value="Chromosome 17"/>
</dbReference>
<dbReference type="EMBL" id="CP042201">
    <property type="protein sequence ID" value="QDS77110.1"/>
    <property type="molecule type" value="Genomic_DNA"/>
</dbReference>
<gene>
    <name evidence="1" type="ORF">FKW77_000880</name>
</gene>
<organism evidence="1 2">
    <name type="scientific">Venturia effusa</name>
    <dbReference type="NCBI Taxonomy" id="50376"/>
    <lineage>
        <taxon>Eukaryota</taxon>
        <taxon>Fungi</taxon>
        <taxon>Dikarya</taxon>
        <taxon>Ascomycota</taxon>
        <taxon>Pezizomycotina</taxon>
        <taxon>Dothideomycetes</taxon>
        <taxon>Pleosporomycetidae</taxon>
        <taxon>Venturiales</taxon>
        <taxon>Venturiaceae</taxon>
        <taxon>Venturia</taxon>
    </lineage>
</organism>
<proteinExistence type="predicted"/>
<dbReference type="OrthoDB" id="3935701at2759"/>